<feature type="domain" description="AAA+ ATPase" evidence="2">
    <location>
        <begin position="5"/>
        <end position="217"/>
    </location>
</feature>
<dbReference type="PANTHER" id="PTHR10803">
    <property type="entry name" value="ARSENICAL PUMP-DRIVING ATPASE ARSENITE-TRANSLOCATING ATPASE"/>
    <property type="match status" value="1"/>
</dbReference>
<organism evidence="3 4">
    <name type="scientific">Corynebacterium riegelii</name>
    <dbReference type="NCBI Taxonomy" id="156976"/>
    <lineage>
        <taxon>Bacteria</taxon>
        <taxon>Bacillati</taxon>
        <taxon>Actinomycetota</taxon>
        <taxon>Actinomycetes</taxon>
        <taxon>Mycobacteriales</taxon>
        <taxon>Corynebacteriaceae</taxon>
        <taxon>Corynebacterium</taxon>
    </lineage>
</organism>
<dbReference type="InterPro" id="IPR025723">
    <property type="entry name" value="ArsA/GET3_ATPase-like"/>
</dbReference>
<evidence type="ECO:0000256" key="1">
    <source>
        <dbReference type="ARBA" id="ARBA00011040"/>
    </source>
</evidence>
<gene>
    <name evidence="3" type="ORF">AK829_00760</name>
</gene>
<keyword evidence="4" id="KW-1185">Reference proteome</keyword>
<dbReference type="NCBIfam" id="TIGR00345">
    <property type="entry name" value="GET3_arsA_TRC40"/>
    <property type="match status" value="1"/>
</dbReference>
<dbReference type="EMBL" id="CP012342">
    <property type="protein sequence ID" value="AKV57947.1"/>
    <property type="molecule type" value="Genomic_DNA"/>
</dbReference>
<dbReference type="InterPro" id="IPR003593">
    <property type="entry name" value="AAA+_ATPase"/>
</dbReference>
<dbReference type="Gene3D" id="3.40.50.300">
    <property type="entry name" value="P-loop containing nucleotide triphosphate hydrolases"/>
    <property type="match status" value="1"/>
</dbReference>
<evidence type="ECO:0000313" key="3">
    <source>
        <dbReference type="EMBL" id="AKV57947.1"/>
    </source>
</evidence>
<dbReference type="InterPro" id="IPR027417">
    <property type="entry name" value="P-loop_NTPase"/>
</dbReference>
<dbReference type="InterPro" id="IPR016300">
    <property type="entry name" value="ATPase_ArsA/GET3"/>
</dbReference>
<dbReference type="AlphaFoldDB" id="A0A0K1R942"/>
<dbReference type="KEGG" id="crie:AK829_00760"/>
<comment type="similarity">
    <text evidence="1">Belongs to the arsA ATPase family.</text>
</comment>
<proteinExistence type="inferred from homology"/>
<reference evidence="3 4" key="1">
    <citation type="submission" date="2015-08" db="EMBL/GenBank/DDBJ databases">
        <authorList>
            <person name="Babu N.S."/>
            <person name="Beckwith C.J."/>
            <person name="Beseler K.G."/>
            <person name="Brison A."/>
            <person name="Carone J.V."/>
            <person name="Caskin T.P."/>
            <person name="Diamond M."/>
            <person name="Durham M.E."/>
            <person name="Foxe J.M."/>
            <person name="Go M."/>
            <person name="Henderson B.A."/>
            <person name="Jones I.B."/>
            <person name="McGettigan J.A."/>
            <person name="Micheletti S.J."/>
            <person name="Nasrallah M.E."/>
            <person name="Ortiz D."/>
            <person name="Piller C.R."/>
            <person name="Privatt S.R."/>
            <person name="Schneider S.L."/>
            <person name="Sharp S."/>
            <person name="Smith T.C."/>
            <person name="Stanton J.D."/>
            <person name="Ullery H.E."/>
            <person name="Wilson R.J."/>
            <person name="Serrano M.G."/>
            <person name="Buck G."/>
            <person name="Lee V."/>
            <person name="Wang Y."/>
            <person name="Carvalho R."/>
            <person name="Voegtly L."/>
            <person name="Shi R."/>
            <person name="Duckworth R."/>
            <person name="Johnson A."/>
            <person name="Loviza R."/>
            <person name="Walstead R."/>
            <person name="Shah Z."/>
            <person name="Kiflezghi M."/>
            <person name="Wade K."/>
            <person name="Ball S.L."/>
            <person name="Bradley K.W."/>
            <person name="Asai D.J."/>
            <person name="Bowman C.A."/>
            <person name="Russell D.A."/>
            <person name="Pope W.H."/>
            <person name="Jacobs-Sera D."/>
            <person name="Hendrix R.W."/>
            <person name="Hatfull G.F."/>
        </authorList>
    </citation>
    <scope>NUCLEOTIDE SEQUENCE [LARGE SCALE GENOMIC DNA]</scope>
    <source>
        <strain evidence="3 4">PUDD_83A45</strain>
    </source>
</reference>
<dbReference type="SMART" id="SM00382">
    <property type="entry name" value="AAA"/>
    <property type="match status" value="1"/>
</dbReference>
<dbReference type="STRING" id="156976.AK829_00760"/>
<name>A0A0K1R942_9CORY</name>
<dbReference type="GO" id="GO:0005524">
    <property type="term" value="F:ATP binding"/>
    <property type="evidence" value="ECO:0007669"/>
    <property type="project" value="InterPro"/>
</dbReference>
<dbReference type="Proteomes" id="UP000060016">
    <property type="component" value="Chromosome"/>
</dbReference>
<dbReference type="SUPFAM" id="SSF52540">
    <property type="entry name" value="P-loop containing nucleoside triphosphate hydrolases"/>
    <property type="match status" value="1"/>
</dbReference>
<protein>
    <submittedName>
        <fullName evidence="3">Arsenic ABC transporter ATPase</fullName>
    </submittedName>
</protein>
<dbReference type="PATRIC" id="fig|156976.3.peg.144"/>
<dbReference type="GO" id="GO:0016887">
    <property type="term" value="F:ATP hydrolysis activity"/>
    <property type="evidence" value="ECO:0007669"/>
    <property type="project" value="InterPro"/>
</dbReference>
<evidence type="ECO:0000313" key="4">
    <source>
        <dbReference type="Proteomes" id="UP000060016"/>
    </source>
</evidence>
<dbReference type="Pfam" id="PF02374">
    <property type="entry name" value="ArsA_ATPase"/>
    <property type="match status" value="1"/>
</dbReference>
<accession>A0A0K1R942</accession>
<dbReference type="CDD" id="cd02035">
    <property type="entry name" value="ArsA"/>
    <property type="match status" value="1"/>
</dbReference>
<dbReference type="RefSeq" id="WP_052203408.1">
    <property type="nucleotide sequence ID" value="NZ_CP012342.1"/>
</dbReference>
<sequence>MLLETAPVMFFGGKGGVGKTTVSAATAVSLAASQRRVLLISTDPAHNLGHIWSTRLTDTPRQLEPGLDVVELDPAATTERHLAEVERSMRAMMPERMHSEIRRHLDLSRNSPGMHEAAMLEAVAELSLTDAYDHVIFDTAPSGHTARLLALPELMSAYTGGLMERREQSDTFSRAMRGLSGKVVDSSDPVERRNSEIRAALLRRRRKFERLREVLTDPARCVFHIVLTAERLPVLESAELHEELTHHGIRVGSLVINRRSPAGDGQFMATRRGVEDEALALLSTLLPTVPRVELPWLAGEIGTREALGQIAAALS</sequence>
<evidence type="ECO:0000259" key="2">
    <source>
        <dbReference type="SMART" id="SM00382"/>
    </source>
</evidence>
<dbReference type="PANTHER" id="PTHR10803:SF3">
    <property type="entry name" value="ATPASE GET3"/>
    <property type="match status" value="1"/>
</dbReference>